<feature type="compositionally biased region" description="Low complexity" evidence="5">
    <location>
        <begin position="8"/>
        <end position="32"/>
    </location>
</feature>
<keyword evidence="3 4" id="KW-0687">Ribonucleoprotein</keyword>
<dbReference type="InterPro" id="IPR001921">
    <property type="entry name" value="Ribosomal_eL8_euk"/>
</dbReference>
<feature type="domain" description="Ribosomal protein eL8/eL30/eS12/Gadd45" evidence="6">
    <location>
        <begin position="158"/>
        <end position="263"/>
    </location>
</feature>
<evidence type="ECO:0000256" key="2">
    <source>
        <dbReference type="ARBA" id="ARBA00022980"/>
    </source>
</evidence>
<protein>
    <recommendedName>
        <fullName evidence="4">60S ribosomal protein L7a</fullName>
    </recommendedName>
</protein>
<dbReference type="OMA" id="SKSWKHI"/>
<dbReference type="GeneID" id="31367459"/>
<evidence type="ECO:0000259" key="6">
    <source>
        <dbReference type="Pfam" id="PF01248"/>
    </source>
</evidence>
<evidence type="ECO:0000256" key="1">
    <source>
        <dbReference type="ARBA" id="ARBA00007337"/>
    </source>
</evidence>
<dbReference type="Pfam" id="PF01248">
    <property type="entry name" value="Ribosomal_L7Ae"/>
    <property type="match status" value="1"/>
</dbReference>
<dbReference type="InterPro" id="IPR018492">
    <property type="entry name" value="Ribosomal_eL8/Nhp2"/>
</dbReference>
<evidence type="ECO:0000313" key="8">
    <source>
        <dbReference type="Proteomes" id="UP000001396"/>
    </source>
</evidence>
<dbReference type="GO" id="GO:0022625">
    <property type="term" value="C:cytosolic large ribosomal subunit"/>
    <property type="evidence" value="ECO:0007669"/>
    <property type="project" value="UniProtKB-UniRule"/>
</dbReference>
<keyword evidence="2 4" id="KW-0689">Ribosomal protein</keyword>
<comment type="caution">
    <text evidence="7">The sequence shown here is derived from an EMBL/GenBank/DDBJ whole genome shotgun (WGS) entry which is preliminary data.</text>
</comment>
<dbReference type="InterPro" id="IPR029064">
    <property type="entry name" value="Ribosomal_eL30-like_sf"/>
</dbReference>
<comment type="similarity">
    <text evidence="1 4">Belongs to the eukaryotic ribosomal protein eL8 family.</text>
</comment>
<dbReference type="InterPro" id="IPR050257">
    <property type="entry name" value="eL8/uL1-like"/>
</dbReference>
<dbReference type="InterPro" id="IPR004038">
    <property type="entry name" value="Ribosomal_eL8/eL30/eS12/Gad45"/>
</dbReference>
<dbReference type="PRINTS" id="PR00882">
    <property type="entry name" value="RIBOSOMALL7A"/>
</dbReference>
<dbReference type="InterPro" id="IPR004037">
    <property type="entry name" value="Ribosomal_eL8-like_CS"/>
</dbReference>
<evidence type="ECO:0000256" key="4">
    <source>
        <dbReference type="RuleBase" id="RU367042"/>
    </source>
</evidence>
<dbReference type="STRING" id="670386.D3BV19"/>
<dbReference type="EMBL" id="ADBJ01000060">
    <property type="protein sequence ID" value="EFA74957.1"/>
    <property type="molecule type" value="Genomic_DNA"/>
</dbReference>
<keyword evidence="8" id="KW-1185">Reference proteome</keyword>
<organism evidence="7 8">
    <name type="scientific">Heterostelium pallidum (strain ATCC 26659 / Pp 5 / PN500)</name>
    <name type="common">Cellular slime mold</name>
    <name type="synonym">Polysphondylium pallidum</name>
    <dbReference type="NCBI Taxonomy" id="670386"/>
    <lineage>
        <taxon>Eukaryota</taxon>
        <taxon>Amoebozoa</taxon>
        <taxon>Evosea</taxon>
        <taxon>Eumycetozoa</taxon>
        <taxon>Dictyostelia</taxon>
        <taxon>Acytosteliales</taxon>
        <taxon>Acytosteliaceae</taxon>
        <taxon>Heterostelium</taxon>
    </lineage>
</organism>
<evidence type="ECO:0000313" key="7">
    <source>
        <dbReference type="EMBL" id="EFA74957.1"/>
    </source>
</evidence>
<dbReference type="PROSITE" id="PS01082">
    <property type="entry name" value="RIBOSOMAL_L7AE"/>
    <property type="match status" value="1"/>
</dbReference>
<dbReference type="GO" id="GO:0042254">
    <property type="term" value="P:ribosome biogenesis"/>
    <property type="evidence" value="ECO:0007669"/>
    <property type="project" value="InterPro"/>
</dbReference>
<dbReference type="PRINTS" id="PR00881">
    <property type="entry name" value="L7ARS6FAMILY"/>
</dbReference>
<dbReference type="InParanoid" id="D3BV19"/>
<dbReference type="GO" id="GO:0003723">
    <property type="term" value="F:RNA binding"/>
    <property type="evidence" value="ECO:0007669"/>
    <property type="project" value="UniProtKB-UniRule"/>
</dbReference>
<name>D3BV19_HETP5</name>
<evidence type="ECO:0000256" key="5">
    <source>
        <dbReference type="SAM" id="MobiDB-lite"/>
    </source>
</evidence>
<dbReference type="PANTHER" id="PTHR23105">
    <property type="entry name" value="RIBOSOMAL PROTEIN L7AE FAMILY MEMBER"/>
    <property type="match status" value="1"/>
</dbReference>
<accession>D3BV19</accession>
<dbReference type="AlphaFoldDB" id="D3BV19"/>
<dbReference type="Gene3D" id="3.30.1330.30">
    <property type="match status" value="1"/>
</dbReference>
<proteinExistence type="inferred from homology"/>
<sequence length="315" mass="34921">MTDKNKKPTAAATKTAAKPAAKPVAKTAAKGAVKGGKGAKRTKPRTLFNALYTKKVRIYGTGFGVQPKRDLTHFVKWPRYIRIQRQRRVLMRRLKVPPTINQFTRVFDKNNATQLFKLMDKYRPEEAAAKKARLLKAAKERAAAPKGAAPAKPEAKPLAVAHGIDLVTRLVEKKKAKLVVIAHDVDPIEVFSIIISSTLLSTFSNRLYFLLHNVVIWLPALCRRMDVPYCIVKSKSRLGKVVHMKKTSCVAITGVNQADAHDLSLLVESAKNMYNNNADHRKQWGGNTLSGPTRAIIAKRVKAANKEATAKSKMN</sequence>
<dbReference type="RefSeq" id="XP_020427091.1">
    <property type="nucleotide sequence ID" value="XM_020582737.1"/>
</dbReference>
<dbReference type="FunCoup" id="D3BV19">
    <property type="interactions" value="513"/>
</dbReference>
<comment type="function">
    <text evidence="4">Component of the ribosome.</text>
</comment>
<dbReference type="Proteomes" id="UP000001396">
    <property type="component" value="Unassembled WGS sequence"/>
</dbReference>
<reference evidence="7 8" key="1">
    <citation type="journal article" date="2011" name="Genome Res.">
        <title>Phylogeny-wide analysis of social amoeba genomes highlights ancient origins for complex intercellular communication.</title>
        <authorList>
            <person name="Heidel A.J."/>
            <person name="Lawal H.M."/>
            <person name="Felder M."/>
            <person name="Schilde C."/>
            <person name="Helps N.R."/>
            <person name="Tunggal B."/>
            <person name="Rivero F."/>
            <person name="John U."/>
            <person name="Schleicher M."/>
            <person name="Eichinger L."/>
            <person name="Platzer M."/>
            <person name="Noegel A.A."/>
            <person name="Schaap P."/>
            <person name="Gloeckner G."/>
        </authorList>
    </citation>
    <scope>NUCLEOTIDE SEQUENCE [LARGE SCALE GENOMIC DNA]</scope>
    <source>
        <strain evidence="8">ATCC 26659 / Pp 5 / PN500</strain>
    </source>
</reference>
<gene>
    <name evidence="7" type="primary">rpl7a</name>
    <name evidence="7" type="ORF">PPL_11991</name>
</gene>
<dbReference type="SUPFAM" id="SSF55315">
    <property type="entry name" value="L30e-like"/>
    <property type="match status" value="1"/>
</dbReference>
<evidence type="ECO:0000256" key="3">
    <source>
        <dbReference type="ARBA" id="ARBA00023274"/>
    </source>
</evidence>
<feature type="region of interest" description="Disordered" evidence="5">
    <location>
        <begin position="1"/>
        <end position="40"/>
    </location>
</feature>